<reference evidence="8" key="3">
    <citation type="submission" date="2023-05" db="EMBL/GenBank/DDBJ databases">
        <authorList>
            <person name="Smith C.H."/>
        </authorList>
    </citation>
    <scope>NUCLEOTIDE SEQUENCE</scope>
    <source>
        <strain evidence="8">CHS0354</strain>
        <tissue evidence="8">Mantle</tissue>
    </source>
</reference>
<comment type="subcellular location">
    <subcellularLocation>
        <location evidence="1">Membrane</location>
    </subcellularLocation>
</comment>
<reference evidence="8" key="2">
    <citation type="journal article" date="2021" name="Genome Biol. Evol.">
        <title>Developing a high-quality reference genome for a parasitic bivalve with doubly uniparental inheritance (Bivalvia: Unionida).</title>
        <authorList>
            <person name="Smith C.H."/>
        </authorList>
    </citation>
    <scope>NUCLEOTIDE SEQUENCE</scope>
    <source>
        <strain evidence="8">CHS0354</strain>
        <tissue evidence="8">Mantle</tissue>
    </source>
</reference>
<feature type="transmembrane region" description="Helical" evidence="6">
    <location>
        <begin position="452"/>
        <end position="476"/>
    </location>
</feature>
<evidence type="ECO:0000256" key="2">
    <source>
        <dbReference type="ARBA" id="ARBA00022692"/>
    </source>
</evidence>
<dbReference type="AlphaFoldDB" id="A0AAE0VPW5"/>
<accession>A0AAE0VPW5</accession>
<organism evidence="8 9">
    <name type="scientific">Potamilus streckersoni</name>
    <dbReference type="NCBI Taxonomy" id="2493646"/>
    <lineage>
        <taxon>Eukaryota</taxon>
        <taxon>Metazoa</taxon>
        <taxon>Spiralia</taxon>
        <taxon>Lophotrochozoa</taxon>
        <taxon>Mollusca</taxon>
        <taxon>Bivalvia</taxon>
        <taxon>Autobranchia</taxon>
        <taxon>Heteroconchia</taxon>
        <taxon>Palaeoheterodonta</taxon>
        <taxon>Unionida</taxon>
        <taxon>Unionoidea</taxon>
        <taxon>Unionidae</taxon>
        <taxon>Ambleminae</taxon>
        <taxon>Lampsilini</taxon>
        <taxon>Potamilus</taxon>
    </lineage>
</organism>
<keyword evidence="7" id="KW-0732">Signal</keyword>
<feature type="chain" id="PRO_5042224128" evidence="7">
    <location>
        <begin position="31"/>
        <end position="579"/>
    </location>
</feature>
<feature type="signal peptide" evidence="7">
    <location>
        <begin position="1"/>
        <end position="30"/>
    </location>
</feature>
<evidence type="ECO:0000256" key="3">
    <source>
        <dbReference type="ARBA" id="ARBA00022989"/>
    </source>
</evidence>
<reference evidence="8" key="1">
    <citation type="journal article" date="2021" name="Genome Biol. Evol.">
        <title>A High-Quality Reference Genome for a Parasitic Bivalve with Doubly Uniparental Inheritance (Bivalvia: Unionida).</title>
        <authorList>
            <person name="Smith C.H."/>
        </authorList>
    </citation>
    <scope>NUCLEOTIDE SEQUENCE</scope>
    <source>
        <strain evidence="8">CHS0354</strain>
    </source>
</reference>
<dbReference type="Proteomes" id="UP001195483">
    <property type="component" value="Unassembled WGS sequence"/>
</dbReference>
<keyword evidence="4 6" id="KW-0472">Membrane</keyword>
<sequence>MNCFSMGATRPISLLLFLCCSFWSILFVHCDTKTVTIMADSDCVNGGQTLEDDDEMNIKYNGDMVYNCELPIKAEHKLGKDDDKIICFEAIRFDVSCSVVVQYRDQTDAFSFYTRNKTYSCDTELPPVWCSSGTSAFLHIKAQESSLSKVHIKVYVVERDEAFIEIANKAVVAIGVVIGIVVGVIVLGVIIVIIIICCCCKRRGSRGNVYRQPQHAAAMTVVHTPISQPSPPTQPSYYNQQPGYGPQTTLDNYPVGSQPPPTSYPMYPPQQQGFMVNPPMQNQMPTATPVPDPFTKKGDPTAQPPQNDLPPPYPVDLNNFLTCSRRKEVEDDDTLYINFEGLIAGGQSSCEIKLEAEQKFFSSYRLCVEAVTYYVSCTTKVKYYDGMFSGIPSQTYSCKSLPSRWCSTQKYIVIKVESSGTEKQNVLLKVYSTKIYGSGSGEIGHVAGTATLGIAVVVGIVIASIVGTIILIVLIVCCCCKRRSTRGNVNRHFQEATPMTSMQPTSQAAFYPQPVVYGAPPQGVYYPPPQVSGQGYPPYMGYGMGAGGGGGSMEAGPLPKKTEPTAPLMGSQPPPYPGS</sequence>
<dbReference type="GO" id="GO:0016020">
    <property type="term" value="C:membrane"/>
    <property type="evidence" value="ECO:0007669"/>
    <property type="project" value="UniProtKB-SubCell"/>
</dbReference>
<dbReference type="PANTHER" id="PTHR31395">
    <property type="entry name" value="SHISA"/>
    <property type="match status" value="1"/>
</dbReference>
<evidence type="ECO:0000313" key="9">
    <source>
        <dbReference type="Proteomes" id="UP001195483"/>
    </source>
</evidence>
<feature type="region of interest" description="Disordered" evidence="5">
    <location>
        <begin position="285"/>
        <end position="313"/>
    </location>
</feature>
<feature type="region of interest" description="Disordered" evidence="5">
    <location>
        <begin position="551"/>
        <end position="579"/>
    </location>
</feature>
<dbReference type="PANTHER" id="PTHR31395:SF23">
    <property type="entry name" value="GEO05642P1"/>
    <property type="match status" value="1"/>
</dbReference>
<keyword evidence="3 6" id="KW-1133">Transmembrane helix</keyword>
<evidence type="ECO:0000256" key="1">
    <source>
        <dbReference type="ARBA" id="ARBA00004370"/>
    </source>
</evidence>
<keyword evidence="2 6" id="KW-0812">Transmembrane</keyword>
<proteinExistence type="predicted"/>
<evidence type="ECO:0000256" key="5">
    <source>
        <dbReference type="SAM" id="MobiDB-lite"/>
    </source>
</evidence>
<gene>
    <name evidence="8" type="ORF">CHS0354_038384</name>
</gene>
<evidence type="ECO:0000313" key="8">
    <source>
        <dbReference type="EMBL" id="KAK3585854.1"/>
    </source>
</evidence>
<comment type="caution">
    <text evidence="8">The sequence shown here is derived from an EMBL/GenBank/DDBJ whole genome shotgun (WGS) entry which is preliminary data.</text>
</comment>
<evidence type="ECO:0000256" key="7">
    <source>
        <dbReference type="SAM" id="SignalP"/>
    </source>
</evidence>
<dbReference type="EMBL" id="JAEAOA010002240">
    <property type="protein sequence ID" value="KAK3585854.1"/>
    <property type="molecule type" value="Genomic_DNA"/>
</dbReference>
<keyword evidence="9" id="KW-1185">Reference proteome</keyword>
<evidence type="ECO:0000256" key="4">
    <source>
        <dbReference type="ARBA" id="ARBA00023136"/>
    </source>
</evidence>
<dbReference type="InterPro" id="IPR026910">
    <property type="entry name" value="Shisa"/>
</dbReference>
<feature type="transmembrane region" description="Helical" evidence="6">
    <location>
        <begin position="170"/>
        <end position="196"/>
    </location>
</feature>
<evidence type="ECO:0000256" key="6">
    <source>
        <dbReference type="SAM" id="Phobius"/>
    </source>
</evidence>
<name>A0AAE0VPW5_9BIVA</name>
<protein>
    <submittedName>
        <fullName evidence="8">Uncharacterized protein</fullName>
    </submittedName>
</protein>